<feature type="compositionally biased region" description="Polar residues" evidence="1">
    <location>
        <begin position="16"/>
        <end position="32"/>
    </location>
</feature>
<evidence type="ECO:0000256" key="1">
    <source>
        <dbReference type="SAM" id="MobiDB-lite"/>
    </source>
</evidence>
<dbReference type="EMBL" id="KZ559519">
    <property type="protein sequence ID" value="PLN83454.1"/>
    <property type="molecule type" value="Genomic_DNA"/>
</dbReference>
<dbReference type="Proteomes" id="UP000235023">
    <property type="component" value="Unassembled WGS sequence"/>
</dbReference>
<accession>A0A2J5I0X4</accession>
<feature type="region of interest" description="Disordered" evidence="1">
    <location>
        <begin position="460"/>
        <end position="487"/>
    </location>
</feature>
<name>A0A2J5I0X4_9EURO</name>
<feature type="region of interest" description="Disordered" evidence="1">
    <location>
        <begin position="160"/>
        <end position="223"/>
    </location>
</feature>
<feature type="region of interest" description="Disordered" evidence="1">
    <location>
        <begin position="600"/>
        <end position="639"/>
    </location>
</feature>
<reference evidence="3" key="1">
    <citation type="submission" date="2017-12" db="EMBL/GenBank/DDBJ databases">
        <authorList>
            <consortium name="DOE Joint Genome Institute"/>
            <person name="Mondo S.J."/>
            <person name="Kjaerbolling I."/>
            <person name="Vesth T.C."/>
            <person name="Frisvad J.C."/>
            <person name="Nybo J.L."/>
            <person name="Theobald S."/>
            <person name="Kuo A."/>
            <person name="Bowyer P."/>
            <person name="Matsuda Y."/>
            <person name="Lyhne E.K."/>
            <person name="Kogle M.E."/>
            <person name="Clum A."/>
            <person name="Lipzen A."/>
            <person name="Salamov A."/>
            <person name="Ngan C.Y."/>
            <person name="Daum C."/>
            <person name="Chiniquy J."/>
            <person name="Barry K."/>
            <person name="LaButti K."/>
            <person name="Haridas S."/>
            <person name="Simmons B.A."/>
            <person name="Magnuson J.K."/>
            <person name="Mortensen U.H."/>
            <person name="Larsen T.O."/>
            <person name="Grigoriev I.V."/>
            <person name="Baker S.E."/>
            <person name="Andersen M.R."/>
            <person name="Nordberg H.P."/>
            <person name="Cantor M.N."/>
            <person name="Hua S.X."/>
        </authorList>
    </citation>
    <scope>NUCLEOTIDE SEQUENCE [LARGE SCALE GENOMIC DNA]</scope>
    <source>
        <strain evidence="3">IBT 19404</strain>
    </source>
</reference>
<proteinExistence type="predicted"/>
<feature type="compositionally biased region" description="Low complexity" evidence="1">
    <location>
        <begin position="89"/>
        <end position="100"/>
    </location>
</feature>
<feature type="compositionally biased region" description="Basic and acidic residues" evidence="1">
    <location>
        <begin position="630"/>
        <end position="639"/>
    </location>
</feature>
<evidence type="ECO:0008006" key="4">
    <source>
        <dbReference type="Google" id="ProtNLM"/>
    </source>
</evidence>
<feature type="compositionally biased region" description="Low complexity" evidence="1">
    <location>
        <begin position="64"/>
        <end position="73"/>
    </location>
</feature>
<organism evidence="2 3">
    <name type="scientific">Aspergillus taichungensis</name>
    <dbReference type="NCBI Taxonomy" id="482145"/>
    <lineage>
        <taxon>Eukaryota</taxon>
        <taxon>Fungi</taxon>
        <taxon>Dikarya</taxon>
        <taxon>Ascomycota</taxon>
        <taxon>Pezizomycotina</taxon>
        <taxon>Eurotiomycetes</taxon>
        <taxon>Eurotiomycetidae</taxon>
        <taxon>Eurotiales</taxon>
        <taxon>Aspergillaceae</taxon>
        <taxon>Aspergillus</taxon>
        <taxon>Aspergillus subgen. Circumdati</taxon>
    </lineage>
</organism>
<sequence length="745" mass="82669">MDDSAIESRWMESGDRSGSYQTDELPSASPTLAITKYVPDRSFRHDELDGEDGQLLVQDCGYQSSASSTQHSSDILSGSPDEGNLVGLRSRTSSRSSISSLPGSVLTQPPDRTKSFNRDATHDHIALHPWNDEPNHGSYDKMDSPFKNINAIRRRETAFRKPSSVRAMQMHTEDEGDDDFLTPPKRRSGARLSDISMRSAGSSPIKRSPYYSPGGSASKPKPKKEYPLVLLHCTLLPPSLPIPGLTDTPDQKILREVLPREYWRRWKLLQEKVGSGVLRDRGVLISHPEDMYDLLEDRLLESLELQRPRFDHGHFLGGDEAGSEEEEETLHGEESATDDEQGEPCPDCGGRVVRHRDTGRKWEIKVFAANGLMRAGAWAAAWREMEKVDVEVGLWLPSEVRRELEKRLIENEIYQMENRLPVPQLRGPPSSVAEPAFEREPISTAHHEPHSMNREFVKQRSPVLESQAPPDRRPPPSDNMPFQNYSTPPAEIELNTLLINYVRVLASDPRNVVMGFLAILVVFLVTGSRSGVSSASTGLRPSASDMVNYASMQTVSLEHYSSVVNADSAYHSESLGTEGLDGSESGMHAFIPLSTSTSVLPDDSKINSQSNPQNDFQNGFQNDSQGDPQNDTKNDLHKDSQIESQIETQNDSVRQATTSVIANMIRPTGTPELVVESDLDSEPEIDLPLAEERADTYALPDPLTEPNDPAITMVDATIEKIEVGEFMDLELAAVAAYAQCPAFYD</sequence>
<feature type="region of interest" description="Disordered" evidence="1">
    <location>
        <begin position="314"/>
        <end position="351"/>
    </location>
</feature>
<protein>
    <recommendedName>
        <fullName evidence="4">Flavoprotein oxygenase</fullName>
    </recommendedName>
</protein>
<evidence type="ECO:0000313" key="3">
    <source>
        <dbReference type="Proteomes" id="UP000235023"/>
    </source>
</evidence>
<gene>
    <name evidence="2" type="ORF">BDW42DRAFT_164947</name>
</gene>
<feature type="region of interest" description="Disordered" evidence="1">
    <location>
        <begin position="1"/>
        <end position="33"/>
    </location>
</feature>
<dbReference type="AlphaFoldDB" id="A0A2J5I0X4"/>
<evidence type="ECO:0000313" key="2">
    <source>
        <dbReference type="EMBL" id="PLN83454.1"/>
    </source>
</evidence>
<feature type="region of interest" description="Disordered" evidence="1">
    <location>
        <begin position="59"/>
        <end position="116"/>
    </location>
</feature>
<dbReference type="OrthoDB" id="5369448at2759"/>
<keyword evidence="3" id="KW-1185">Reference proteome</keyword>
<feature type="compositionally biased region" description="Polar residues" evidence="1">
    <location>
        <begin position="606"/>
        <end position="629"/>
    </location>
</feature>